<proteinExistence type="predicted"/>
<comment type="caution">
    <text evidence="2">The sequence shown here is derived from an EMBL/GenBank/DDBJ whole genome shotgun (WGS) entry which is preliminary data.</text>
</comment>
<evidence type="ECO:0000256" key="1">
    <source>
        <dbReference type="SAM" id="MobiDB-lite"/>
    </source>
</evidence>
<feature type="region of interest" description="Disordered" evidence="1">
    <location>
        <begin position="1"/>
        <end position="28"/>
    </location>
</feature>
<name>A0A820I643_9BILA</name>
<dbReference type="EMBL" id="CAJOBE010035249">
    <property type="protein sequence ID" value="CAF4306982.1"/>
    <property type="molecule type" value="Genomic_DNA"/>
</dbReference>
<evidence type="ECO:0000313" key="3">
    <source>
        <dbReference type="Proteomes" id="UP000663874"/>
    </source>
</evidence>
<gene>
    <name evidence="2" type="ORF">FNK824_LOCUS40853</name>
</gene>
<organism evidence="2 3">
    <name type="scientific">Rotaria sordida</name>
    <dbReference type="NCBI Taxonomy" id="392033"/>
    <lineage>
        <taxon>Eukaryota</taxon>
        <taxon>Metazoa</taxon>
        <taxon>Spiralia</taxon>
        <taxon>Gnathifera</taxon>
        <taxon>Rotifera</taxon>
        <taxon>Eurotatoria</taxon>
        <taxon>Bdelloidea</taxon>
        <taxon>Philodinida</taxon>
        <taxon>Philodinidae</taxon>
        <taxon>Rotaria</taxon>
    </lineage>
</organism>
<feature type="compositionally biased region" description="Polar residues" evidence="1">
    <location>
        <begin position="1"/>
        <end position="19"/>
    </location>
</feature>
<accession>A0A820I643</accession>
<dbReference type="Proteomes" id="UP000663874">
    <property type="component" value="Unassembled WGS sequence"/>
</dbReference>
<dbReference type="AlphaFoldDB" id="A0A820I643"/>
<protein>
    <submittedName>
        <fullName evidence="2">Uncharacterized protein</fullName>
    </submittedName>
</protein>
<evidence type="ECO:0000313" key="2">
    <source>
        <dbReference type="EMBL" id="CAF4306982.1"/>
    </source>
</evidence>
<reference evidence="2" key="1">
    <citation type="submission" date="2021-02" db="EMBL/GenBank/DDBJ databases">
        <authorList>
            <person name="Nowell W R."/>
        </authorList>
    </citation>
    <scope>NUCLEOTIDE SEQUENCE</scope>
</reference>
<sequence>MHTTTMYGRGRNNINNHSQYNEDEHDESSSSDLTLVMLIVHNLDHMMQPHEWEILLRREIHGARVRYCCCMHLLLLLSSLLCSCPPKLNCRNE</sequence>